<dbReference type="KEGG" id="ncy:NOCYR_1541"/>
<dbReference type="Proteomes" id="UP000008190">
    <property type="component" value="Chromosome"/>
</dbReference>
<sequence length="50" mass="5224">MKLVEALAVSDLRRSVGSVGDAYANALAATTMRLHTTDAIPSDSCFGAIR</sequence>
<dbReference type="HOGENOM" id="CLU_3120409_0_0_11"/>
<evidence type="ECO:0000313" key="2">
    <source>
        <dbReference type="Proteomes" id="UP000008190"/>
    </source>
</evidence>
<accession>H6R8W1</accession>
<proteinExistence type="predicted"/>
<name>H6R8W1_NOCCG</name>
<gene>
    <name evidence="1" type="ordered locus">NOCYR_1541</name>
</gene>
<reference evidence="1 2" key="1">
    <citation type="journal article" date="2012" name="J. Bacteriol.">
        <title>Genome sequence of the human- and animal-pathogenic strain Nocardia cyriacigeorgica GUH-2.</title>
        <authorList>
            <person name="Zoropogui A."/>
            <person name="Pujic P."/>
            <person name="Normand P."/>
            <person name="Barbe V."/>
            <person name="Beaman B."/>
            <person name="Beaman L."/>
            <person name="Boiron P."/>
            <person name="Colinon C."/>
            <person name="Deredjian A."/>
            <person name="Graindorge A."/>
            <person name="Mangenot S."/>
            <person name="Nazaret S."/>
            <person name="Neto M."/>
            <person name="Petit S."/>
            <person name="Roche D."/>
            <person name="Vallenet D."/>
            <person name="Rodriguez-Nava V."/>
            <person name="Richard Y."/>
            <person name="Cournoyer B."/>
            <person name="Blaha D."/>
        </authorList>
    </citation>
    <scope>NUCLEOTIDE SEQUENCE [LARGE SCALE GENOMIC DNA]</scope>
    <source>
        <strain evidence="1 2">GUH-2</strain>
    </source>
</reference>
<evidence type="ECO:0000313" key="1">
    <source>
        <dbReference type="EMBL" id="CCF62335.1"/>
    </source>
</evidence>
<keyword evidence="2" id="KW-1185">Reference proteome</keyword>
<protein>
    <submittedName>
        <fullName evidence="1">Integrase, catalytic region</fullName>
    </submittedName>
</protein>
<organism evidence="1 2">
    <name type="scientific">Nocardia cyriacigeorgica (strain GUH-2)</name>
    <dbReference type="NCBI Taxonomy" id="1127134"/>
    <lineage>
        <taxon>Bacteria</taxon>
        <taxon>Bacillati</taxon>
        <taxon>Actinomycetota</taxon>
        <taxon>Actinomycetes</taxon>
        <taxon>Mycobacteriales</taxon>
        <taxon>Nocardiaceae</taxon>
        <taxon>Nocardia</taxon>
    </lineage>
</organism>
<dbReference type="EMBL" id="FO082843">
    <property type="protein sequence ID" value="CCF62335.1"/>
    <property type="molecule type" value="Genomic_DNA"/>
</dbReference>
<dbReference type="AlphaFoldDB" id="H6R8W1"/>